<dbReference type="AlphaFoldDB" id="A0AAV1C433"/>
<evidence type="ECO:0000259" key="1">
    <source>
        <dbReference type="Pfam" id="PF08268"/>
    </source>
</evidence>
<reference evidence="2" key="1">
    <citation type="submission" date="2023-03" db="EMBL/GenBank/DDBJ databases">
        <authorList>
            <person name="Julca I."/>
        </authorList>
    </citation>
    <scope>NUCLEOTIDE SEQUENCE</scope>
</reference>
<feature type="domain" description="F-box associated beta-propeller type 3" evidence="1">
    <location>
        <begin position="571"/>
        <end position="765"/>
    </location>
</feature>
<organism evidence="2 3">
    <name type="scientific">Oldenlandia corymbosa var. corymbosa</name>
    <dbReference type="NCBI Taxonomy" id="529605"/>
    <lineage>
        <taxon>Eukaryota</taxon>
        <taxon>Viridiplantae</taxon>
        <taxon>Streptophyta</taxon>
        <taxon>Embryophyta</taxon>
        <taxon>Tracheophyta</taxon>
        <taxon>Spermatophyta</taxon>
        <taxon>Magnoliopsida</taxon>
        <taxon>eudicotyledons</taxon>
        <taxon>Gunneridae</taxon>
        <taxon>Pentapetalae</taxon>
        <taxon>asterids</taxon>
        <taxon>lamiids</taxon>
        <taxon>Gentianales</taxon>
        <taxon>Rubiaceae</taxon>
        <taxon>Rubioideae</taxon>
        <taxon>Spermacoceae</taxon>
        <taxon>Hedyotis-Oldenlandia complex</taxon>
        <taxon>Oldenlandia</taxon>
    </lineage>
</organism>
<protein>
    <submittedName>
        <fullName evidence="2">OLC1v1024153C1</fullName>
    </submittedName>
</protein>
<evidence type="ECO:0000313" key="3">
    <source>
        <dbReference type="Proteomes" id="UP001161247"/>
    </source>
</evidence>
<dbReference type="SUPFAM" id="SSF56219">
    <property type="entry name" value="DNase I-like"/>
    <property type="match status" value="1"/>
</dbReference>
<proteinExistence type="predicted"/>
<name>A0AAV1C433_OLDCO</name>
<dbReference type="Proteomes" id="UP001161247">
    <property type="component" value="Chromosome 1"/>
</dbReference>
<sequence length="802" mass="92548">MGLLETKLHGEKVMELMEKRWYNYCHISNHDNQNKGRILLLWKKDEYVVKEIKVDAQFIHCHITELECKKQFYFTLVYADYLALGRSGLWDSLKVLSQGINEAWLMIGNFNCVMQQSERLGGREEMNSDSRKFKQLIEECELWEMVVQGGFYTWSNKQFGNMRILSKLDRSFINECWENAFPEAYTTILNAGISDHHPLLVKWGEEYVGRKTSFRFFNMWLQDQEYDLIILRGADIHTVTKVKKTMEEFEATTGLRINFNKSNVYVAGVSNTIADQIQSVLGFEKGNFPMKYLGMPISPTAWKPESAQHLFFQCVFAKRLLELVKIWLDINIIPSQLSVQEVLQLWRVFSHHNLGWWSLLQSRQSIGSFTTAKKSIIMVTPLFLLWEVWKFRNKMIFEGTSFFSDVLITNIATNIFHMLSVHKIQAKALAKRQEVENLFKVQVLKPPRKKIKTVKWKPPDPGDFVMNTNESALGQPGEAGWAYVLRGEQGSLIKSVTEKTMPLDEFIKEDYINLTSSYASGGGHRSKLKNKTTVKKKKQIFRSISTGPTEIPHELIIEVLGRLPAQSLLRFRFDIGFDPISCDYKVLSTYFGSDGLEGAIYTIGLDSSWRKTMDPPQSDGFSLDARCPCVNGTIYSLVDSEVWEDAQYLFCFQVGTEVFYTRKFTQSLGSSRTVAAELAVGGSDKEWLICMSKRHDEDQIQIWYLEECVEGTNQVLVKDKIFLGPTPSLRSISGALPTGQVLLMDYLHSKKVYVDLKTKKFEERMYQSSLPWNEEDEHFPKLPRRINSVNIELIRANWDQCP</sequence>
<gene>
    <name evidence="2" type="ORF">OLC1_LOCUS1887</name>
</gene>
<dbReference type="PANTHER" id="PTHR33710">
    <property type="entry name" value="BNAC02G09200D PROTEIN"/>
    <property type="match status" value="1"/>
</dbReference>
<evidence type="ECO:0000313" key="2">
    <source>
        <dbReference type="EMBL" id="CAI9089562.1"/>
    </source>
</evidence>
<dbReference type="Pfam" id="PF08268">
    <property type="entry name" value="FBA_3"/>
    <property type="match status" value="1"/>
</dbReference>
<dbReference type="PANTHER" id="PTHR33710:SF64">
    <property type="entry name" value="ENDONUCLEASE_EXONUCLEASE_PHOSPHATASE DOMAIN-CONTAINING PROTEIN"/>
    <property type="match status" value="1"/>
</dbReference>
<dbReference type="EMBL" id="OX459118">
    <property type="protein sequence ID" value="CAI9089562.1"/>
    <property type="molecule type" value="Genomic_DNA"/>
</dbReference>
<dbReference type="Gene3D" id="3.60.10.10">
    <property type="entry name" value="Endonuclease/exonuclease/phosphatase"/>
    <property type="match status" value="1"/>
</dbReference>
<accession>A0AAV1C433</accession>
<dbReference type="InterPro" id="IPR013187">
    <property type="entry name" value="F-box-assoc_dom_typ3"/>
</dbReference>
<keyword evidence="3" id="KW-1185">Reference proteome</keyword>
<dbReference type="InterPro" id="IPR036691">
    <property type="entry name" value="Endo/exonu/phosph_ase_sf"/>
</dbReference>